<dbReference type="AlphaFoldDB" id="K5VKD8"/>
<feature type="non-terminal residue" evidence="1">
    <location>
        <position position="96"/>
    </location>
</feature>
<dbReference type="CDD" id="cd00303">
    <property type="entry name" value="retropepsin_like"/>
    <property type="match status" value="1"/>
</dbReference>
<gene>
    <name evidence="1" type="ORF">AGABI1DRAFT_25327</name>
</gene>
<dbReference type="Pfam" id="PF08284">
    <property type="entry name" value="RVP_2"/>
    <property type="match status" value="1"/>
</dbReference>
<sequence length="96" mass="10813">MVNSGCTHTCIDKGLVKKKKIPTKKLEQPITCRNSDGTIAGKKDITRFMKMDLNINGHNKQLDVVATPLQSSDLFLGHDWLTNHNPEIDWKQGIIK</sequence>
<dbReference type="InterPro" id="IPR021109">
    <property type="entry name" value="Peptidase_aspartic_dom_sf"/>
</dbReference>
<keyword evidence="2" id="KW-1185">Reference proteome</keyword>
<dbReference type="GeneID" id="18828883"/>
<dbReference type="RefSeq" id="XP_007334533.1">
    <property type="nucleotide sequence ID" value="XM_007334471.1"/>
</dbReference>
<dbReference type="InParanoid" id="K5VKD8"/>
<dbReference type="eggNOG" id="ENOG502SC07">
    <property type="taxonomic scope" value="Eukaryota"/>
</dbReference>
<dbReference type="Gene3D" id="2.40.70.10">
    <property type="entry name" value="Acid Proteases"/>
    <property type="match status" value="1"/>
</dbReference>
<accession>K5VKD8</accession>
<organism evidence="1 2">
    <name type="scientific">Agaricus bisporus var. burnettii (strain JB137-S8 / ATCC MYA-4627 / FGSC 10392)</name>
    <name type="common">White button mushroom</name>
    <dbReference type="NCBI Taxonomy" id="597362"/>
    <lineage>
        <taxon>Eukaryota</taxon>
        <taxon>Fungi</taxon>
        <taxon>Dikarya</taxon>
        <taxon>Basidiomycota</taxon>
        <taxon>Agaricomycotina</taxon>
        <taxon>Agaricomycetes</taxon>
        <taxon>Agaricomycetidae</taxon>
        <taxon>Agaricales</taxon>
        <taxon>Agaricineae</taxon>
        <taxon>Agaricaceae</taxon>
        <taxon>Agaricus</taxon>
    </lineage>
</organism>
<dbReference type="EMBL" id="JH971427">
    <property type="protein sequence ID" value="EKM74824.1"/>
    <property type="molecule type" value="Genomic_DNA"/>
</dbReference>
<name>K5VKD8_AGABU</name>
<dbReference type="HOGENOM" id="CLU_000384_32_0_1"/>
<dbReference type="InterPro" id="IPR032567">
    <property type="entry name" value="RTL1-rel"/>
</dbReference>
<dbReference type="KEGG" id="abp:AGABI1DRAFT25327"/>
<reference evidence="2" key="1">
    <citation type="journal article" date="2012" name="Proc. Natl. Acad. Sci. U.S.A.">
        <title>Genome sequence of the button mushroom Agaricus bisporus reveals mechanisms governing adaptation to a humic-rich ecological niche.</title>
        <authorList>
            <person name="Morin E."/>
            <person name="Kohler A."/>
            <person name="Baker A.R."/>
            <person name="Foulongne-Oriol M."/>
            <person name="Lombard V."/>
            <person name="Nagy L.G."/>
            <person name="Ohm R.A."/>
            <person name="Patyshakuliyeva A."/>
            <person name="Brun A."/>
            <person name="Aerts A.L."/>
            <person name="Bailey A.M."/>
            <person name="Billette C."/>
            <person name="Coutinho P.M."/>
            <person name="Deakin G."/>
            <person name="Doddapaneni H."/>
            <person name="Floudas D."/>
            <person name="Grimwood J."/>
            <person name="Hilden K."/>
            <person name="Kuees U."/>
            <person name="LaButti K.M."/>
            <person name="Lapidus A."/>
            <person name="Lindquist E.A."/>
            <person name="Lucas S.M."/>
            <person name="Murat C."/>
            <person name="Riley R.W."/>
            <person name="Salamov A.A."/>
            <person name="Schmutz J."/>
            <person name="Subramanian V."/>
            <person name="Woesten H.A.B."/>
            <person name="Xu J."/>
            <person name="Eastwood D.C."/>
            <person name="Foster G.D."/>
            <person name="Sonnenberg A.S."/>
            <person name="Cullen D."/>
            <person name="de Vries R.P."/>
            <person name="Lundell T."/>
            <person name="Hibbett D.S."/>
            <person name="Henrissat B."/>
            <person name="Burton K.S."/>
            <person name="Kerrigan R.W."/>
            <person name="Challen M.P."/>
            <person name="Grigoriev I.V."/>
            <person name="Martin F."/>
        </authorList>
    </citation>
    <scope>NUCLEOTIDE SEQUENCE [LARGE SCALE GENOMIC DNA]</scope>
    <source>
        <strain evidence="2">JB137-S8 / ATCC MYA-4627 / FGSC 10392</strain>
    </source>
</reference>
<dbReference type="OMA" id="HNLEIEW"/>
<dbReference type="PANTHER" id="PTHR15503">
    <property type="entry name" value="LDOC1 RELATED"/>
    <property type="match status" value="1"/>
</dbReference>
<evidence type="ECO:0000313" key="2">
    <source>
        <dbReference type="Proteomes" id="UP000008493"/>
    </source>
</evidence>
<dbReference type="Proteomes" id="UP000008493">
    <property type="component" value="Unassembled WGS sequence"/>
</dbReference>
<evidence type="ECO:0000313" key="1">
    <source>
        <dbReference type="EMBL" id="EKM74824.1"/>
    </source>
</evidence>
<dbReference type="OrthoDB" id="128646at2759"/>
<protein>
    <submittedName>
        <fullName evidence="1">Uncharacterized protein</fullName>
    </submittedName>
</protein>
<dbReference type="PANTHER" id="PTHR15503:SF22">
    <property type="entry name" value="TRANSPOSON TY3-I GAG POLYPROTEIN"/>
    <property type="match status" value="1"/>
</dbReference>
<proteinExistence type="predicted"/>
<dbReference type="SUPFAM" id="SSF50630">
    <property type="entry name" value="Acid proteases"/>
    <property type="match status" value="1"/>
</dbReference>